<feature type="compositionally biased region" description="Gly residues" evidence="6">
    <location>
        <begin position="52"/>
        <end position="64"/>
    </location>
</feature>
<dbReference type="InterPro" id="IPR050647">
    <property type="entry name" value="Plant_LRR-RLKs"/>
</dbReference>
<evidence type="ECO:0000259" key="8">
    <source>
        <dbReference type="PROSITE" id="PS50011"/>
    </source>
</evidence>
<evidence type="ECO:0000256" key="5">
    <source>
        <dbReference type="PROSITE-ProRule" id="PRU10141"/>
    </source>
</evidence>
<dbReference type="InterPro" id="IPR003591">
    <property type="entry name" value="Leu-rich_rpt_typical-subtyp"/>
</dbReference>
<dbReference type="PANTHER" id="PTHR48056:SF81">
    <property type="entry name" value="RECEPTOR PROTEIN-TYROSINE KINASE CEPR1"/>
    <property type="match status" value="1"/>
</dbReference>
<evidence type="ECO:0000256" key="2">
    <source>
        <dbReference type="ARBA" id="ARBA00022737"/>
    </source>
</evidence>
<evidence type="ECO:0000256" key="3">
    <source>
        <dbReference type="ARBA" id="ARBA00022741"/>
    </source>
</evidence>
<dbReference type="SMART" id="SM00369">
    <property type="entry name" value="LRR_TYP"/>
    <property type="match status" value="4"/>
</dbReference>
<dbReference type="InterPro" id="IPR001611">
    <property type="entry name" value="Leu-rich_rpt"/>
</dbReference>
<dbReference type="PROSITE" id="PS50011">
    <property type="entry name" value="PROTEIN_KINASE_DOM"/>
    <property type="match status" value="1"/>
</dbReference>
<gene>
    <name evidence="9" type="ORF">CTAYLR_001854</name>
</gene>
<sequence length="523" mass="56772">MASKDIVRRARIAMVAQRTQSVVVVGVALVVALGVYWSSSRRKNSGGASSSSGGGGGGGGGGGERSQAGDRVPCDVLTSDLWRPRLESLTELSLAKCGLRSLSPNIRYCVNLAKLDLAHNDLETLPEELAVLPKLEILFVLGSRRLRKMPEVLGRLKRVTRLGLRSNGIETVTAAGTPPLVEHLILTDNKISEIEDGAYAKFGRVRKLMLANNRLERFTGGPTPRDNLRSLELLRLANNDLRGLPTSVLRLPRLAWLAIAGNPRLVAAPDFSRSLPRASWDDLGKAGDALGSGASGVVRSASWGGRDVAVKRLLDKSSDGRARDEVASVDALFADEAEPPPSLVRTLGVVEPDDGSRPTALIMELLPRGVRDLAKPPTIVEVTRDRYADSERFSPRFVLMVARDVASALARLHEKRVCHGDVYSHNTLVEDTTNTVKLGDLGASFVYANYAHPADAHLFELIEVRAFGIQLAELATRIAFDTPDRLKPRLLNLAEACLQEDPDLRPRFRSIQSTLSTLDPRAH</sequence>
<dbReference type="Gene3D" id="3.30.200.20">
    <property type="entry name" value="Phosphorylase Kinase, domain 1"/>
    <property type="match status" value="1"/>
</dbReference>
<dbReference type="PROSITE" id="PS00107">
    <property type="entry name" value="PROTEIN_KINASE_ATP"/>
    <property type="match status" value="1"/>
</dbReference>
<dbReference type="SUPFAM" id="SSF52058">
    <property type="entry name" value="L domain-like"/>
    <property type="match status" value="1"/>
</dbReference>
<proteinExistence type="predicted"/>
<feature type="compositionally biased region" description="Low complexity" evidence="6">
    <location>
        <begin position="41"/>
        <end position="51"/>
    </location>
</feature>
<keyword evidence="7" id="KW-1133">Transmembrane helix</keyword>
<keyword evidence="2" id="KW-0677">Repeat</keyword>
<dbReference type="AlphaFoldDB" id="A0AAD7XG48"/>
<dbReference type="PROSITE" id="PS51450">
    <property type="entry name" value="LRR"/>
    <property type="match status" value="1"/>
</dbReference>
<dbReference type="InterPro" id="IPR032675">
    <property type="entry name" value="LRR_dom_sf"/>
</dbReference>
<dbReference type="InterPro" id="IPR011009">
    <property type="entry name" value="Kinase-like_dom_sf"/>
</dbReference>
<feature type="domain" description="Protein kinase" evidence="8">
    <location>
        <begin position="284"/>
        <end position="523"/>
    </location>
</feature>
<dbReference type="InterPro" id="IPR017441">
    <property type="entry name" value="Protein_kinase_ATP_BS"/>
</dbReference>
<evidence type="ECO:0000256" key="4">
    <source>
        <dbReference type="ARBA" id="ARBA00022840"/>
    </source>
</evidence>
<reference evidence="9" key="1">
    <citation type="submission" date="2023-01" db="EMBL/GenBank/DDBJ databases">
        <title>Metagenome sequencing of chrysophaentin producing Chrysophaeum taylorii.</title>
        <authorList>
            <person name="Davison J."/>
            <person name="Bewley C."/>
        </authorList>
    </citation>
    <scope>NUCLEOTIDE SEQUENCE</scope>
    <source>
        <strain evidence="9">NIES-1699</strain>
    </source>
</reference>
<keyword evidence="4 5" id="KW-0067">ATP-binding</keyword>
<keyword evidence="3 5" id="KW-0547">Nucleotide-binding</keyword>
<organism evidence="9 10">
    <name type="scientific">Chrysophaeum taylorii</name>
    <dbReference type="NCBI Taxonomy" id="2483200"/>
    <lineage>
        <taxon>Eukaryota</taxon>
        <taxon>Sar</taxon>
        <taxon>Stramenopiles</taxon>
        <taxon>Ochrophyta</taxon>
        <taxon>Pelagophyceae</taxon>
        <taxon>Pelagomonadales</taxon>
        <taxon>Pelagomonadaceae</taxon>
        <taxon>Chrysophaeum</taxon>
    </lineage>
</organism>
<protein>
    <recommendedName>
        <fullName evidence="8">Protein kinase domain-containing protein</fullName>
    </recommendedName>
</protein>
<dbReference type="GO" id="GO:0005524">
    <property type="term" value="F:ATP binding"/>
    <property type="evidence" value="ECO:0007669"/>
    <property type="project" value="UniProtKB-UniRule"/>
</dbReference>
<dbReference type="Gene3D" id="1.10.510.10">
    <property type="entry name" value="Transferase(Phosphotransferase) domain 1"/>
    <property type="match status" value="1"/>
</dbReference>
<dbReference type="EMBL" id="JAQMWT010000531">
    <property type="protein sequence ID" value="KAJ8600012.1"/>
    <property type="molecule type" value="Genomic_DNA"/>
</dbReference>
<dbReference type="PANTHER" id="PTHR48056">
    <property type="entry name" value="LRR RECEPTOR-LIKE SERINE/THREONINE-PROTEIN KINASE-RELATED"/>
    <property type="match status" value="1"/>
</dbReference>
<evidence type="ECO:0000313" key="10">
    <source>
        <dbReference type="Proteomes" id="UP001230188"/>
    </source>
</evidence>
<dbReference type="InterPro" id="IPR001245">
    <property type="entry name" value="Ser-Thr/Tyr_kinase_cat_dom"/>
</dbReference>
<evidence type="ECO:0000256" key="7">
    <source>
        <dbReference type="SAM" id="Phobius"/>
    </source>
</evidence>
<feature type="region of interest" description="Disordered" evidence="6">
    <location>
        <begin position="41"/>
        <end position="71"/>
    </location>
</feature>
<dbReference type="Gene3D" id="3.80.10.10">
    <property type="entry name" value="Ribonuclease Inhibitor"/>
    <property type="match status" value="2"/>
</dbReference>
<dbReference type="SUPFAM" id="SSF56112">
    <property type="entry name" value="Protein kinase-like (PK-like)"/>
    <property type="match status" value="1"/>
</dbReference>
<keyword evidence="10" id="KW-1185">Reference proteome</keyword>
<keyword evidence="7" id="KW-0812">Transmembrane</keyword>
<feature type="transmembrane region" description="Helical" evidence="7">
    <location>
        <begin position="21"/>
        <end position="39"/>
    </location>
</feature>
<dbReference type="InterPro" id="IPR000719">
    <property type="entry name" value="Prot_kinase_dom"/>
</dbReference>
<feature type="binding site" evidence="5">
    <location>
        <position position="311"/>
    </location>
    <ligand>
        <name>ATP</name>
        <dbReference type="ChEBI" id="CHEBI:30616"/>
    </ligand>
</feature>
<name>A0AAD7XG48_9STRA</name>
<keyword evidence="1" id="KW-0433">Leucine-rich repeat</keyword>
<accession>A0AAD7XG48</accession>
<evidence type="ECO:0000313" key="9">
    <source>
        <dbReference type="EMBL" id="KAJ8600012.1"/>
    </source>
</evidence>
<comment type="caution">
    <text evidence="9">The sequence shown here is derived from an EMBL/GenBank/DDBJ whole genome shotgun (WGS) entry which is preliminary data.</text>
</comment>
<evidence type="ECO:0000256" key="6">
    <source>
        <dbReference type="SAM" id="MobiDB-lite"/>
    </source>
</evidence>
<dbReference type="GO" id="GO:0004672">
    <property type="term" value="F:protein kinase activity"/>
    <property type="evidence" value="ECO:0007669"/>
    <property type="project" value="InterPro"/>
</dbReference>
<dbReference type="Proteomes" id="UP001230188">
    <property type="component" value="Unassembled WGS sequence"/>
</dbReference>
<keyword evidence="7" id="KW-0472">Membrane</keyword>
<dbReference type="Pfam" id="PF07714">
    <property type="entry name" value="PK_Tyr_Ser-Thr"/>
    <property type="match status" value="1"/>
</dbReference>
<evidence type="ECO:0000256" key="1">
    <source>
        <dbReference type="ARBA" id="ARBA00022614"/>
    </source>
</evidence>